<feature type="compositionally biased region" description="Basic and acidic residues" evidence="3">
    <location>
        <begin position="17"/>
        <end position="33"/>
    </location>
</feature>
<comment type="caution">
    <text evidence="5">The sequence shown here is derived from an EMBL/GenBank/DDBJ whole genome shotgun (WGS) entry which is preliminary data.</text>
</comment>
<feature type="region of interest" description="Disordered" evidence="3">
    <location>
        <begin position="17"/>
        <end position="76"/>
    </location>
</feature>
<reference evidence="5" key="1">
    <citation type="submission" date="2009-12" db="EMBL/GenBank/DDBJ databases">
        <authorList>
            <person name="Weinstock G."/>
            <person name="Sodergren E."/>
            <person name="Clifton S."/>
            <person name="Fulton L."/>
            <person name="Fulton B."/>
            <person name="Courtney L."/>
            <person name="Fronick C."/>
            <person name="Harrison M."/>
            <person name="Strong C."/>
            <person name="Farmer C."/>
            <person name="Delahaunty K."/>
            <person name="Markovic C."/>
            <person name="Hall O."/>
            <person name="Minx P."/>
            <person name="Tomlinson C."/>
            <person name="Mitreva M."/>
            <person name="Nelson J."/>
            <person name="Hou S."/>
            <person name="Wollam A."/>
            <person name="Pepin K.H."/>
            <person name="Johnson M."/>
            <person name="Bhonagiri V."/>
            <person name="Nash W.E."/>
            <person name="Warren W."/>
            <person name="Chinwalla A."/>
            <person name="Mardis E.R."/>
            <person name="Wilson R.K."/>
        </authorList>
    </citation>
    <scope>NUCLEOTIDE SEQUENCE [LARGE SCALE GENOMIC DNA]</scope>
    <source>
        <strain evidence="5">DSM 15176</strain>
    </source>
</reference>
<dbReference type="NCBIfam" id="TIGR03064">
    <property type="entry name" value="sortase_srtB"/>
    <property type="match status" value="1"/>
</dbReference>
<dbReference type="SUPFAM" id="SSF63817">
    <property type="entry name" value="Sortase"/>
    <property type="match status" value="1"/>
</dbReference>
<keyword evidence="4" id="KW-0472">Membrane</keyword>
<dbReference type="EMBL" id="ACBY02000021">
    <property type="protein sequence ID" value="EFB76417.1"/>
    <property type="molecule type" value="Genomic_DNA"/>
</dbReference>
<keyword evidence="4" id="KW-0812">Transmembrane</keyword>
<dbReference type="GO" id="GO:0016787">
    <property type="term" value="F:hydrolase activity"/>
    <property type="evidence" value="ECO:0007669"/>
    <property type="project" value="UniProtKB-KW"/>
</dbReference>
<accession>D1PLW9</accession>
<proteinExistence type="predicted"/>
<dbReference type="STRING" id="411471.SUBVAR_05336"/>
<protein>
    <submittedName>
        <fullName evidence="5">Sortase, SrtB family</fullName>
    </submittedName>
</protein>
<dbReference type="AlphaFoldDB" id="D1PLW9"/>
<evidence type="ECO:0000313" key="5">
    <source>
        <dbReference type="EMBL" id="EFB76417.1"/>
    </source>
</evidence>
<gene>
    <name evidence="5" type="primary">srtB</name>
    <name evidence="5" type="ORF">SUBVAR_05336</name>
</gene>
<dbReference type="Pfam" id="PF04203">
    <property type="entry name" value="Sortase"/>
    <property type="match status" value="1"/>
</dbReference>
<sequence>MLAISVPKAYSKNDFDEVKTSMAKIRRDDDPYKTRHLPPIQVPEPTPEPPRPEEHTPQAEPPRRRKQSGSAGGGKHSRSNVIYNVLMFICLAVFLVSGGILAKRYYDDRQTENEFANLQSMIDTDAAATGEESNSAKFAALRDQNGDFIGWISIEGTNLDFPVMFAPDNKDFYLRHDFNKEYSVYGVPYLDEKTTLGANDQSENLIVYGHNMKTGTIFGCLTGYKKADYYTEHPRIQFDTVYGDGTYEVFAAFAIDVVNDTSFAYNQYVDLDEAQYNEYVEEVISRSDVDTGIRPSYGEQLLTLSTCEYSSDNGRYVVVARRVDDK</sequence>
<evidence type="ECO:0000256" key="1">
    <source>
        <dbReference type="ARBA" id="ARBA00022801"/>
    </source>
</evidence>
<dbReference type="Proteomes" id="UP000003438">
    <property type="component" value="Unassembled WGS sequence"/>
</dbReference>
<feature type="transmembrane region" description="Helical" evidence="4">
    <location>
        <begin position="81"/>
        <end position="102"/>
    </location>
</feature>
<evidence type="ECO:0000256" key="2">
    <source>
        <dbReference type="PIRSR" id="PIRSR605754-1"/>
    </source>
</evidence>
<evidence type="ECO:0000313" key="6">
    <source>
        <dbReference type="Proteomes" id="UP000003438"/>
    </source>
</evidence>
<feature type="compositionally biased region" description="Pro residues" evidence="3">
    <location>
        <begin position="40"/>
        <end position="49"/>
    </location>
</feature>
<keyword evidence="4" id="KW-1133">Transmembrane helix</keyword>
<dbReference type="CDD" id="cd05826">
    <property type="entry name" value="Sortase_B"/>
    <property type="match status" value="1"/>
</dbReference>
<dbReference type="InterPro" id="IPR005754">
    <property type="entry name" value="Sortase"/>
</dbReference>
<feature type="active site" description="Acyl-thioester intermediate" evidence="2">
    <location>
        <position position="307"/>
    </location>
</feature>
<dbReference type="InterPro" id="IPR009835">
    <property type="entry name" value="SrtB"/>
</dbReference>
<dbReference type="HOGENOM" id="CLU_034078_1_0_9"/>
<keyword evidence="1" id="KW-0378">Hydrolase</keyword>
<dbReference type="Gene3D" id="2.40.260.10">
    <property type="entry name" value="Sortase"/>
    <property type="match status" value="1"/>
</dbReference>
<dbReference type="eggNOG" id="COG4509">
    <property type="taxonomic scope" value="Bacteria"/>
</dbReference>
<keyword evidence="6" id="KW-1185">Reference proteome</keyword>
<evidence type="ECO:0000256" key="4">
    <source>
        <dbReference type="SAM" id="Phobius"/>
    </source>
</evidence>
<organism evidence="5 6">
    <name type="scientific">Subdoligranulum variabile DSM 15176</name>
    <dbReference type="NCBI Taxonomy" id="411471"/>
    <lineage>
        <taxon>Bacteria</taxon>
        <taxon>Bacillati</taxon>
        <taxon>Bacillota</taxon>
        <taxon>Clostridia</taxon>
        <taxon>Eubacteriales</taxon>
        <taxon>Oscillospiraceae</taxon>
        <taxon>Subdoligranulum</taxon>
    </lineage>
</organism>
<name>D1PLW9_9FIRM</name>
<dbReference type="InterPro" id="IPR023365">
    <property type="entry name" value="Sortase_dom-sf"/>
</dbReference>
<feature type="active site" description="Proton donor/acceptor" evidence="2">
    <location>
        <position position="210"/>
    </location>
</feature>
<evidence type="ECO:0000256" key="3">
    <source>
        <dbReference type="SAM" id="MobiDB-lite"/>
    </source>
</evidence>